<organism evidence="2 3">
    <name type="scientific">Prevotella intermedia</name>
    <dbReference type="NCBI Taxonomy" id="28131"/>
    <lineage>
        <taxon>Bacteria</taxon>
        <taxon>Pseudomonadati</taxon>
        <taxon>Bacteroidota</taxon>
        <taxon>Bacteroidia</taxon>
        <taxon>Bacteroidales</taxon>
        <taxon>Prevotellaceae</taxon>
        <taxon>Prevotella</taxon>
    </lineage>
</organism>
<evidence type="ECO:0000313" key="3">
    <source>
        <dbReference type="Proteomes" id="UP000231201"/>
    </source>
</evidence>
<accession>A0A246EVZ6</accession>
<dbReference type="PROSITE" id="PS51257">
    <property type="entry name" value="PROKAR_LIPOPROTEIN"/>
    <property type="match status" value="1"/>
</dbReference>
<gene>
    <name evidence="2" type="ORF">CTM59_06625</name>
</gene>
<evidence type="ECO:0000256" key="1">
    <source>
        <dbReference type="SAM" id="SignalP"/>
    </source>
</evidence>
<evidence type="ECO:0008006" key="4">
    <source>
        <dbReference type="Google" id="ProtNLM"/>
    </source>
</evidence>
<keyword evidence="1" id="KW-0732">Signal</keyword>
<dbReference type="EMBL" id="PENH01000001">
    <property type="protein sequence ID" value="PJI25731.1"/>
    <property type="molecule type" value="Genomic_DNA"/>
</dbReference>
<sequence length="156" mass="17237">MKRLKLFLGSILMLAALISCNKSELDSYPPALNKIQFELSTSQTGKDTLYEKNKKDFKIQHISLINKADDKIICEINSLSKQQPKLEAGGVTYGEVKYADGEVSLIKIYNWGTLERISTKAHKKAYAMTYTGKKPADMEVGLAVMGESAGISVSIK</sequence>
<name>A0A246EVZ6_PREIN</name>
<dbReference type="RefSeq" id="WP_045166535.1">
    <property type="nucleotide sequence ID" value="NZ_CP024725.1"/>
</dbReference>
<dbReference type="AlphaFoldDB" id="A0A246EVZ6"/>
<protein>
    <recommendedName>
        <fullName evidence="4">Lipocalin-like domain-containing protein</fullName>
    </recommendedName>
</protein>
<feature type="signal peptide" evidence="1">
    <location>
        <begin position="1"/>
        <end position="21"/>
    </location>
</feature>
<comment type="caution">
    <text evidence="2">The sequence shown here is derived from an EMBL/GenBank/DDBJ whole genome shotgun (WGS) entry which is preliminary data.</text>
</comment>
<feature type="chain" id="PRO_5030041990" description="Lipocalin-like domain-containing protein" evidence="1">
    <location>
        <begin position="22"/>
        <end position="156"/>
    </location>
</feature>
<reference evidence="2 3" key="1">
    <citation type="submission" date="2017-11" db="EMBL/GenBank/DDBJ databases">
        <title>Genome sequencing of Prevotella intermedia KCOM 2833.</title>
        <authorList>
            <person name="Kook J.-K."/>
            <person name="Park S.-N."/>
            <person name="Lim Y.K."/>
        </authorList>
    </citation>
    <scope>NUCLEOTIDE SEQUENCE [LARGE SCALE GENOMIC DNA]</scope>
    <source>
        <strain evidence="2 3">KCOM 2833</strain>
    </source>
</reference>
<proteinExistence type="predicted"/>
<dbReference type="Proteomes" id="UP000231201">
    <property type="component" value="Unassembled WGS sequence"/>
</dbReference>
<evidence type="ECO:0000313" key="2">
    <source>
        <dbReference type="EMBL" id="PJI25731.1"/>
    </source>
</evidence>